<reference evidence="2 3" key="1">
    <citation type="submission" date="2016-11" db="EMBL/GenBank/DDBJ databases">
        <title>Actinomyces gypaetusis sp. nov. isolated from the vulture Gypaetus barbatus in Qinghai Tibet Plateau China.</title>
        <authorList>
            <person name="Meng X."/>
        </authorList>
    </citation>
    <scope>NUCLEOTIDE SEQUENCE [LARGE SCALE GENOMIC DNA]</scope>
    <source>
        <strain evidence="2 3">VUL4_2</strain>
    </source>
</reference>
<protein>
    <recommendedName>
        <fullName evidence="1">Peptidase S11 D-alanyl-D-alanine carboxypeptidase A N-terminal domain-containing protein</fullName>
    </recommendedName>
</protein>
<dbReference type="InterPro" id="IPR012338">
    <property type="entry name" value="Beta-lactam/transpept-like"/>
</dbReference>
<dbReference type="AlphaFoldDB" id="A0A1Q5PQT0"/>
<dbReference type="EMBL" id="MQSV01000001">
    <property type="protein sequence ID" value="OKL49829.1"/>
    <property type="molecule type" value="Genomic_DNA"/>
</dbReference>
<gene>
    <name evidence="2" type="ORF">BSR29_02485</name>
</gene>
<accession>A0A1Q5PQT0</accession>
<dbReference type="InterPro" id="IPR001967">
    <property type="entry name" value="Peptidase_S11_N"/>
</dbReference>
<proteinExistence type="predicted"/>
<feature type="domain" description="Peptidase S11 D-alanyl-D-alanine carboxypeptidase A N-terminal" evidence="1">
    <location>
        <begin position="40"/>
        <end position="280"/>
    </location>
</feature>
<dbReference type="GO" id="GO:0009002">
    <property type="term" value="F:serine-type D-Ala-D-Ala carboxypeptidase activity"/>
    <property type="evidence" value="ECO:0007669"/>
    <property type="project" value="InterPro"/>
</dbReference>
<comment type="caution">
    <text evidence="2">The sequence shown here is derived from an EMBL/GenBank/DDBJ whole genome shotgun (WGS) entry which is preliminary data.</text>
</comment>
<organism evidence="2 3">
    <name type="scientific">Boudabousia liubingyangii</name>
    <dbReference type="NCBI Taxonomy" id="1921764"/>
    <lineage>
        <taxon>Bacteria</taxon>
        <taxon>Bacillati</taxon>
        <taxon>Actinomycetota</taxon>
        <taxon>Actinomycetes</taxon>
        <taxon>Actinomycetales</taxon>
        <taxon>Actinomycetaceae</taxon>
        <taxon>Boudabousia</taxon>
    </lineage>
</organism>
<keyword evidence="3" id="KW-1185">Reference proteome</keyword>
<evidence type="ECO:0000313" key="3">
    <source>
        <dbReference type="Proteomes" id="UP000186785"/>
    </source>
</evidence>
<evidence type="ECO:0000259" key="1">
    <source>
        <dbReference type="Pfam" id="PF00768"/>
    </source>
</evidence>
<dbReference type="GO" id="GO:0006508">
    <property type="term" value="P:proteolysis"/>
    <property type="evidence" value="ECO:0007669"/>
    <property type="project" value="InterPro"/>
</dbReference>
<dbReference type="SUPFAM" id="SSF56601">
    <property type="entry name" value="beta-lactamase/transpeptidase-like"/>
    <property type="match status" value="1"/>
</dbReference>
<evidence type="ECO:0000313" key="2">
    <source>
        <dbReference type="EMBL" id="OKL49829.1"/>
    </source>
</evidence>
<name>A0A1Q5PQT0_9ACTO</name>
<dbReference type="Proteomes" id="UP000186785">
    <property type="component" value="Unassembled WGS sequence"/>
</dbReference>
<dbReference type="Pfam" id="PF00768">
    <property type="entry name" value="Peptidase_S11"/>
    <property type="match status" value="1"/>
</dbReference>
<dbReference type="Gene3D" id="3.40.710.10">
    <property type="entry name" value="DD-peptidase/beta-lactamase superfamily"/>
    <property type="match status" value="1"/>
</dbReference>
<sequence length="299" mass="33013">MRIFAAFIALILVILGYFFVNQVVLGQRWQFNQTAVEENYTEPDLNAKAALLINLEDPSHPLMAKGGDTKLPPASLAKLFVTQYAMTILEPLDSVAVGDELALVPEHTSRAQLIKGRYSARQLARAALIPSGSDAAYALAAGAARKMGQQGSPQAQIDFFLEKMHEHLAQQGFKHTYIHEPCGFEPGSYTTANEAAKIAMLTLENPLLAQIVSTSEQVLLQPDGKELTMKTTNLFLKPKSPFYDPNFVGVKTGSLEDLTNLVGLYQHHNRKYLTVILSSDTDENRYRDTNALLRAAHLK</sequence>
<dbReference type="STRING" id="1921764.BSR28_08465"/>